<dbReference type="EMBL" id="WOCE01000005">
    <property type="protein sequence ID" value="KAE9613132.1"/>
    <property type="molecule type" value="Genomic_DNA"/>
</dbReference>
<dbReference type="OrthoDB" id="1706357at2759"/>
<keyword evidence="2" id="KW-1185">Reference proteome</keyword>
<protein>
    <submittedName>
        <fullName evidence="1">Putative acyl-CoA oxidase</fullName>
    </submittedName>
</protein>
<accession>A0A6A4QHI9</accession>
<dbReference type="AlphaFoldDB" id="A0A6A4QHI9"/>
<comment type="caution">
    <text evidence="1">The sequence shown here is derived from an EMBL/GenBank/DDBJ whole genome shotgun (WGS) entry which is preliminary data.</text>
</comment>
<gene>
    <name evidence="1" type="ORF">Lalb_Chr05g0214321</name>
</gene>
<reference evidence="2" key="1">
    <citation type="journal article" date="2020" name="Nat. Commun.">
        <title>Genome sequence of the cluster root forming white lupin.</title>
        <authorList>
            <person name="Hufnagel B."/>
            <person name="Marques A."/>
            <person name="Soriano A."/>
            <person name="Marques L."/>
            <person name="Divol F."/>
            <person name="Doumas P."/>
            <person name="Sallet E."/>
            <person name="Mancinotti D."/>
            <person name="Carrere S."/>
            <person name="Marande W."/>
            <person name="Arribat S."/>
            <person name="Keller J."/>
            <person name="Huneau C."/>
            <person name="Blein T."/>
            <person name="Aime D."/>
            <person name="Laguerre M."/>
            <person name="Taylor J."/>
            <person name="Schubert V."/>
            <person name="Nelson M."/>
            <person name="Geu-Flores F."/>
            <person name="Crespi M."/>
            <person name="Gallardo-Guerrero K."/>
            <person name="Delaux P.-M."/>
            <person name="Salse J."/>
            <person name="Berges H."/>
            <person name="Guyot R."/>
            <person name="Gouzy J."/>
            <person name="Peret B."/>
        </authorList>
    </citation>
    <scope>NUCLEOTIDE SEQUENCE [LARGE SCALE GENOMIC DNA]</scope>
    <source>
        <strain evidence="2">cv. Amiga</strain>
    </source>
</reference>
<proteinExistence type="predicted"/>
<dbReference type="Proteomes" id="UP000447434">
    <property type="component" value="Chromosome 5"/>
</dbReference>
<evidence type="ECO:0000313" key="2">
    <source>
        <dbReference type="Proteomes" id="UP000447434"/>
    </source>
</evidence>
<evidence type="ECO:0000313" key="1">
    <source>
        <dbReference type="EMBL" id="KAE9613132.1"/>
    </source>
</evidence>
<name>A0A6A4QHI9_LUPAL</name>
<organism evidence="1 2">
    <name type="scientific">Lupinus albus</name>
    <name type="common">White lupine</name>
    <name type="synonym">Lupinus termis</name>
    <dbReference type="NCBI Taxonomy" id="3870"/>
    <lineage>
        <taxon>Eukaryota</taxon>
        <taxon>Viridiplantae</taxon>
        <taxon>Streptophyta</taxon>
        <taxon>Embryophyta</taxon>
        <taxon>Tracheophyta</taxon>
        <taxon>Spermatophyta</taxon>
        <taxon>Magnoliopsida</taxon>
        <taxon>eudicotyledons</taxon>
        <taxon>Gunneridae</taxon>
        <taxon>Pentapetalae</taxon>
        <taxon>rosids</taxon>
        <taxon>fabids</taxon>
        <taxon>Fabales</taxon>
        <taxon>Fabaceae</taxon>
        <taxon>Papilionoideae</taxon>
        <taxon>50 kb inversion clade</taxon>
        <taxon>genistoids sensu lato</taxon>
        <taxon>core genistoids</taxon>
        <taxon>Genisteae</taxon>
        <taxon>Lupinus</taxon>
    </lineage>
</organism>
<sequence length="75" mass="8558">MEGVDHLADERNKAQFDVDVMKIVWAGSPHAYEVSHRMSRLVASDPVIILSFFNLLQNFQCYYLSISHLCNAITT</sequence>